<feature type="transmembrane region" description="Helical" evidence="1">
    <location>
        <begin position="159"/>
        <end position="178"/>
    </location>
</feature>
<sequence>MIYSLTFVLAFCSIVYELLLGQALSAFLGNTVLRYSVTIGLYMMSLGIGSMIAEGRFVARPAVALLRVETLLTLFGGGSVVLLFFIDSTGATGITLSITAHLLIIIIGVLSGFEIPLLIALKNLDAEYRDNAIIGINYLGAFLGTMTFAFVLYPYVGLIPTAFIVALLNAAVGMLLMLQKKHVSASDLPHFRGMLVIVSTMALVLVYYLIMADHISELVLQAYLN</sequence>
<feature type="transmembrane region" description="Helical" evidence="1">
    <location>
        <begin position="98"/>
        <end position="121"/>
    </location>
</feature>
<dbReference type="AlphaFoldDB" id="Q6SFB3"/>
<feature type="transmembrane region" description="Helical" evidence="1">
    <location>
        <begin position="65"/>
        <end position="86"/>
    </location>
</feature>
<name>Q6SFB3_9BACT</name>
<evidence type="ECO:0000256" key="1">
    <source>
        <dbReference type="SAM" id="Phobius"/>
    </source>
</evidence>
<feature type="transmembrane region" description="Helical" evidence="1">
    <location>
        <begin position="35"/>
        <end position="53"/>
    </location>
</feature>
<protein>
    <submittedName>
        <fullName evidence="2">Membrane protein, putative</fullName>
    </submittedName>
</protein>
<accession>Q6SFB3</accession>
<keyword evidence="1" id="KW-1133">Transmembrane helix</keyword>
<reference evidence="2" key="2">
    <citation type="submission" date="2003-12" db="EMBL/GenBank/DDBJ databases">
        <title>Monterey Bay Coastal Ocean Microbial Observatory environmental clone sequencing.</title>
        <authorList>
            <person name="DeLong E.F."/>
        </authorList>
    </citation>
    <scope>NUCLEOTIDE SEQUENCE</scope>
</reference>
<keyword evidence="1" id="KW-0472">Membrane</keyword>
<organism evidence="2">
    <name type="scientific">uncultured marine bacterium 581</name>
    <dbReference type="NCBI Taxonomy" id="257401"/>
    <lineage>
        <taxon>Bacteria</taxon>
        <taxon>environmental samples</taxon>
    </lineage>
</organism>
<feature type="transmembrane region" description="Helical" evidence="1">
    <location>
        <begin position="133"/>
        <end position="153"/>
    </location>
</feature>
<dbReference type="EMBL" id="AY458648">
    <property type="protein sequence ID" value="AAR38309.1"/>
    <property type="molecule type" value="Genomic_DNA"/>
</dbReference>
<proteinExistence type="predicted"/>
<reference evidence="2" key="1">
    <citation type="submission" date="2003-11" db="EMBL/GenBank/DDBJ databases">
        <authorList>
            <person name="Heidelberg J.F."/>
            <person name="Eisen J.A."/>
            <person name="Nelson W.C."/>
            <person name="DeLong E.F."/>
        </authorList>
    </citation>
    <scope>NUCLEOTIDE SEQUENCE</scope>
</reference>
<evidence type="ECO:0000313" key="2">
    <source>
        <dbReference type="EMBL" id="AAR38309.1"/>
    </source>
</evidence>
<gene>
    <name evidence="2" type="ORF">MBMO_EBAC000-69B03.58</name>
</gene>
<keyword evidence="1" id="KW-0812">Transmembrane</keyword>
<feature type="transmembrane region" description="Helical" evidence="1">
    <location>
        <begin position="190"/>
        <end position="210"/>
    </location>
</feature>